<dbReference type="AlphaFoldDB" id="A0A4U1I8M4"/>
<dbReference type="Pfam" id="PF00419">
    <property type="entry name" value="Fimbrial"/>
    <property type="match status" value="1"/>
</dbReference>
<dbReference type="InterPro" id="IPR008966">
    <property type="entry name" value="Adhesion_dom_sf"/>
</dbReference>
<dbReference type="GO" id="GO:0043709">
    <property type="term" value="P:cell adhesion involved in single-species biofilm formation"/>
    <property type="evidence" value="ECO:0007669"/>
    <property type="project" value="TreeGrafter"/>
</dbReference>
<evidence type="ECO:0000256" key="2">
    <source>
        <dbReference type="ARBA" id="ARBA00022729"/>
    </source>
</evidence>
<dbReference type="PROSITE" id="PS51257">
    <property type="entry name" value="PROKAR_LIPOPROTEIN"/>
    <property type="match status" value="1"/>
</dbReference>
<dbReference type="InterPro" id="IPR036937">
    <property type="entry name" value="Adhesion_dom_fimbrial_sf"/>
</dbReference>
<comment type="caution">
    <text evidence="7">The sequence shown here is derived from an EMBL/GenBank/DDBJ whole genome shotgun (WGS) entry which is preliminary data.</text>
</comment>
<evidence type="ECO:0000256" key="3">
    <source>
        <dbReference type="ARBA" id="ARBA00023263"/>
    </source>
</evidence>
<evidence type="ECO:0000256" key="4">
    <source>
        <dbReference type="SAM" id="SignalP"/>
    </source>
</evidence>
<dbReference type="InterPro" id="IPR054160">
    <property type="entry name" value="MrkD_recept-bd"/>
</dbReference>
<feature type="signal peptide" evidence="4">
    <location>
        <begin position="1"/>
        <end position="22"/>
    </location>
</feature>
<name>A0A4U1I8M4_9BURK</name>
<evidence type="ECO:0000259" key="6">
    <source>
        <dbReference type="Pfam" id="PF22003"/>
    </source>
</evidence>
<evidence type="ECO:0000313" key="8">
    <source>
        <dbReference type="Proteomes" id="UP000305539"/>
    </source>
</evidence>
<sequence>MLKRFTSCALFVCVALSHNAFAVTGCNQLSTTQVSALIAGTISTLFPAGSAAQTYGFAITMPTSVSIDPDLAIGSVIAEADSPPAVATYIADCGIGGKMSWSYFNATASSISGVYNTNVPGVGFKMLYVSSSGTLTSPPFDSNSNATVANPESFPQIGAGRRARIQLIKTGDISSNVLVTLGTVVRSITDGDGATVVTVTGSGTTIKVLPRCTVNASTLNIDFGTFGPREVSTTSGPTQPVNFSLTCSGPTPPASITATLSATPDTTNPNLIANSTTGAQYLGIQLKETSSGTVLIPNNTSSSIVHSPGGTMQDAFALQATVLRTGAATPTVGKIDATATVTLSIL</sequence>
<evidence type="ECO:0000313" key="7">
    <source>
        <dbReference type="EMBL" id="TKC89802.1"/>
    </source>
</evidence>
<dbReference type="SUPFAM" id="SSF49401">
    <property type="entry name" value="Bacterial adhesins"/>
    <property type="match status" value="1"/>
</dbReference>
<dbReference type="GO" id="GO:0009289">
    <property type="term" value="C:pilus"/>
    <property type="evidence" value="ECO:0007669"/>
    <property type="project" value="UniProtKB-SubCell"/>
</dbReference>
<dbReference type="InterPro" id="IPR050263">
    <property type="entry name" value="Bact_Fimbrial_Adh_Pro"/>
</dbReference>
<feature type="domain" description="Fimbrial-type adhesion" evidence="5">
    <location>
        <begin position="205"/>
        <end position="344"/>
    </location>
</feature>
<dbReference type="OrthoDB" id="9075570at2"/>
<dbReference type="PANTHER" id="PTHR33420">
    <property type="entry name" value="FIMBRIAL SUBUNIT ELFA-RELATED"/>
    <property type="match status" value="1"/>
</dbReference>
<proteinExistence type="predicted"/>
<dbReference type="Gene3D" id="2.60.40.3310">
    <property type="match status" value="1"/>
</dbReference>
<organism evidence="7 8">
    <name type="scientific">Trinickia terrae</name>
    <dbReference type="NCBI Taxonomy" id="2571161"/>
    <lineage>
        <taxon>Bacteria</taxon>
        <taxon>Pseudomonadati</taxon>
        <taxon>Pseudomonadota</taxon>
        <taxon>Betaproteobacteria</taxon>
        <taxon>Burkholderiales</taxon>
        <taxon>Burkholderiaceae</taxon>
        <taxon>Trinickia</taxon>
    </lineage>
</organism>
<evidence type="ECO:0000256" key="1">
    <source>
        <dbReference type="ARBA" id="ARBA00004561"/>
    </source>
</evidence>
<dbReference type="Pfam" id="PF22003">
    <property type="entry name" value="MrkDrd"/>
    <property type="match status" value="1"/>
</dbReference>
<dbReference type="InterPro" id="IPR000259">
    <property type="entry name" value="Adhesion_dom_fimbrial"/>
</dbReference>
<dbReference type="EMBL" id="SWJE01000005">
    <property type="protein sequence ID" value="TKC89802.1"/>
    <property type="molecule type" value="Genomic_DNA"/>
</dbReference>
<accession>A0A4U1I8M4</accession>
<feature type="chain" id="PRO_5020692975" evidence="4">
    <location>
        <begin position="23"/>
        <end position="346"/>
    </location>
</feature>
<dbReference type="Proteomes" id="UP000305539">
    <property type="component" value="Unassembled WGS sequence"/>
</dbReference>
<evidence type="ECO:0000259" key="5">
    <source>
        <dbReference type="Pfam" id="PF00419"/>
    </source>
</evidence>
<dbReference type="PANTHER" id="PTHR33420:SF31">
    <property type="entry name" value="TYPE 1 FIMBRIN D-MANNOSE SPECIFIC ADHESIN"/>
    <property type="match status" value="1"/>
</dbReference>
<comment type="subcellular location">
    <subcellularLocation>
        <location evidence="1">Fimbrium</location>
    </subcellularLocation>
</comment>
<keyword evidence="3" id="KW-0281">Fimbrium</keyword>
<keyword evidence="8" id="KW-1185">Reference proteome</keyword>
<feature type="domain" description="MrkD-like receptor binding" evidence="6">
    <location>
        <begin position="65"/>
        <end position="173"/>
    </location>
</feature>
<gene>
    <name evidence="7" type="ORF">FAZ69_10505</name>
</gene>
<protein>
    <submittedName>
        <fullName evidence="7">Fimbrial protein</fullName>
    </submittedName>
</protein>
<reference evidence="7 8" key="1">
    <citation type="submission" date="2019-04" db="EMBL/GenBank/DDBJ databases">
        <title>Trinickia sp. 7GSK02, isolated from subtropical forest soil.</title>
        <authorList>
            <person name="Gao Z.-H."/>
            <person name="Qiu L.-H."/>
        </authorList>
    </citation>
    <scope>NUCLEOTIDE SEQUENCE [LARGE SCALE GENOMIC DNA]</scope>
    <source>
        <strain evidence="7 8">7GSK02</strain>
    </source>
</reference>
<keyword evidence="2 4" id="KW-0732">Signal</keyword>
<dbReference type="Gene3D" id="2.60.40.1090">
    <property type="entry name" value="Fimbrial-type adhesion domain"/>
    <property type="match status" value="1"/>
</dbReference>